<dbReference type="GO" id="GO:0008168">
    <property type="term" value="F:methyltransferase activity"/>
    <property type="evidence" value="ECO:0007669"/>
    <property type="project" value="UniProtKB-KW"/>
</dbReference>
<dbReference type="Proteomes" id="UP001244640">
    <property type="component" value="Unassembled WGS sequence"/>
</dbReference>
<dbReference type="NCBIfam" id="NF033855">
    <property type="entry name" value="tRNA_MNMC2"/>
    <property type="match status" value="1"/>
</dbReference>
<dbReference type="SUPFAM" id="SSF53335">
    <property type="entry name" value="S-adenosyl-L-methionine-dependent methyltransferases"/>
    <property type="match status" value="1"/>
</dbReference>
<accession>A0ABU0U3X2</accession>
<dbReference type="Gene3D" id="3.40.50.150">
    <property type="entry name" value="Vaccinia Virus protein VP39"/>
    <property type="match status" value="1"/>
</dbReference>
<dbReference type="PANTHER" id="PTHR39963">
    <property type="entry name" value="SLL0983 PROTEIN"/>
    <property type="match status" value="1"/>
</dbReference>
<evidence type="ECO:0000259" key="1">
    <source>
        <dbReference type="Pfam" id="PF05430"/>
    </source>
</evidence>
<dbReference type="EMBL" id="JAUTBA010000001">
    <property type="protein sequence ID" value="MDQ1148946.1"/>
    <property type="molecule type" value="Genomic_DNA"/>
</dbReference>
<comment type="caution">
    <text evidence="2">The sequence shown here is derived from an EMBL/GenBank/DDBJ whole genome shotgun (WGS) entry which is preliminary data.</text>
</comment>
<dbReference type="InterPro" id="IPR047785">
    <property type="entry name" value="tRNA_MNMC2"/>
</dbReference>
<protein>
    <submittedName>
        <fullName evidence="2">tRNA U34 5-methylaminomethyl-2-thiouridine-forming methyltransferase MnmC</fullName>
    </submittedName>
</protein>
<dbReference type="InterPro" id="IPR029063">
    <property type="entry name" value="SAM-dependent_MTases_sf"/>
</dbReference>
<reference evidence="2 3" key="1">
    <citation type="submission" date="2023-07" db="EMBL/GenBank/DDBJ databases">
        <title>Functional and genomic diversity of the sorghum phyllosphere microbiome.</title>
        <authorList>
            <person name="Shade A."/>
        </authorList>
    </citation>
    <scope>NUCLEOTIDE SEQUENCE [LARGE SCALE GENOMIC DNA]</scope>
    <source>
        <strain evidence="2 3">SORGH_AS_0892</strain>
    </source>
</reference>
<dbReference type="PANTHER" id="PTHR39963:SF1">
    <property type="entry name" value="MNMC-LIKE METHYLTRANSFERASE DOMAIN-CONTAINING PROTEIN"/>
    <property type="match status" value="1"/>
</dbReference>
<gene>
    <name evidence="2" type="ORF">QE382_000930</name>
</gene>
<dbReference type="InterPro" id="IPR008471">
    <property type="entry name" value="MnmC-like_methylTransf"/>
</dbReference>
<proteinExistence type="predicted"/>
<feature type="domain" description="MnmC-like methyltransferase" evidence="1">
    <location>
        <begin position="140"/>
        <end position="250"/>
    </location>
</feature>
<keyword evidence="2" id="KW-0808">Transferase</keyword>
<dbReference type="Pfam" id="PF05430">
    <property type="entry name" value="Methyltransf_30"/>
    <property type="match status" value="1"/>
</dbReference>
<keyword evidence="3" id="KW-1185">Reference proteome</keyword>
<keyword evidence="2" id="KW-0489">Methyltransferase</keyword>
<evidence type="ECO:0000313" key="2">
    <source>
        <dbReference type="EMBL" id="MDQ1148946.1"/>
    </source>
</evidence>
<dbReference type="GO" id="GO:0032259">
    <property type="term" value="P:methylation"/>
    <property type="evidence" value="ECO:0007669"/>
    <property type="project" value="UniProtKB-KW"/>
</dbReference>
<organism evidence="2 3">
    <name type="scientific">Sphingobacterium zeae</name>
    <dbReference type="NCBI Taxonomy" id="1776859"/>
    <lineage>
        <taxon>Bacteria</taxon>
        <taxon>Pseudomonadati</taxon>
        <taxon>Bacteroidota</taxon>
        <taxon>Sphingobacteriia</taxon>
        <taxon>Sphingobacteriales</taxon>
        <taxon>Sphingobacteriaceae</taxon>
        <taxon>Sphingobacterium</taxon>
    </lineage>
</organism>
<name>A0ABU0U3X2_9SPHI</name>
<sequence length="251" mass="28099">MEPKIHEDLVYVLLGEGDKAIRFLIMSIRKMNFVTTGDGSKTLYNAEIGECYHSTHGAVQESKHVFIKTGLDHYVQKTGASNVAILEVGFGTGLNFLQTADFIRDRSFQVDYVGIEGFPLPLTTIAETGYNETVDTSVWSAYFDNYEAALQQEMQIHERLRLTIAHTLLMDFQTEKQFDVVYFDAFAAIHQPEMWNDAALAHVAKFVKPGGVFVTYAITGNLKRSMKSLGFSIEKAPGAPGKREMLRATKL</sequence>
<evidence type="ECO:0000313" key="3">
    <source>
        <dbReference type="Proteomes" id="UP001244640"/>
    </source>
</evidence>